<comment type="subcellular location">
    <subcellularLocation>
        <location evidence="2 8">Nucleus</location>
    </subcellularLocation>
</comment>
<feature type="domain" description="mRNA triphosphatase Cet1-like" evidence="9">
    <location>
        <begin position="16"/>
        <end position="226"/>
    </location>
</feature>
<dbReference type="GO" id="GO:0004651">
    <property type="term" value="F:polynucleotide 5'-phosphatase activity"/>
    <property type="evidence" value="ECO:0007669"/>
    <property type="project" value="UniProtKB-UniRule"/>
</dbReference>
<keyword evidence="6 8" id="KW-0539">Nucleus</keyword>
<dbReference type="InterPro" id="IPR037009">
    <property type="entry name" value="mRNA_triPase_Cet1_sf"/>
</dbReference>
<dbReference type="InterPro" id="IPR004206">
    <property type="entry name" value="mRNA_triPase_Cet1"/>
</dbReference>
<evidence type="ECO:0000313" key="10">
    <source>
        <dbReference type="EMBL" id="AYO44301.1"/>
    </source>
</evidence>
<evidence type="ECO:0000256" key="1">
    <source>
        <dbReference type="ARBA" id="ARBA00001946"/>
    </source>
</evidence>
<evidence type="ECO:0000256" key="6">
    <source>
        <dbReference type="ARBA" id="ARBA00023242"/>
    </source>
</evidence>
<evidence type="ECO:0000256" key="4">
    <source>
        <dbReference type="ARBA" id="ARBA00022664"/>
    </source>
</evidence>
<dbReference type="PANTHER" id="PTHR28118">
    <property type="entry name" value="POLYNUCLEOTIDE 5'-TRIPHOSPHATASE-RELATED"/>
    <property type="match status" value="1"/>
</dbReference>
<name>A0A3G2S848_MALR7</name>
<dbReference type="Gene3D" id="3.20.100.10">
    <property type="entry name" value="mRNA triphosphatase Cet1-like"/>
    <property type="match status" value="1"/>
</dbReference>
<sequence>MAPLTSRSIFGTDPVDEFASGIADWIWENSQGHEALEIEAKIGVMIDKSTNARIRLPIYTEAIVNMNEINARFESNMSMKQHQIYNKLLNDLVAYSAQNLPQNEHMAYQHRKETDTFYDEVSEITGQREHIRVTRDTRTKEIVPNGVVKKTRIADLNVFCPTQPFDYRISINIETPMYLPQSMSHPTFSREKDRLSYIQQNFSIDLTQVIEANRPSEPLHELEIEIRDVNYLMHLANEAQQIKGESDRVWTQFEDHVLVLLNNIRLLIRNHDFGSGGR</sequence>
<evidence type="ECO:0000256" key="2">
    <source>
        <dbReference type="ARBA" id="ARBA00004123"/>
    </source>
</evidence>
<dbReference type="EC" id="3.6.1.74" evidence="8"/>
<dbReference type="Proteomes" id="UP000269793">
    <property type="component" value="Chromosome VI"/>
</dbReference>
<dbReference type="InterPro" id="IPR040343">
    <property type="entry name" value="Cet1/Ctl1"/>
</dbReference>
<keyword evidence="5 8" id="KW-0378">Hydrolase</keyword>
<evidence type="ECO:0000256" key="8">
    <source>
        <dbReference type="RuleBase" id="RU367053"/>
    </source>
</evidence>
<dbReference type="AlphaFoldDB" id="A0A3G2S848"/>
<dbReference type="EMBL" id="CP033153">
    <property type="protein sequence ID" value="AYO44301.1"/>
    <property type="molecule type" value="Genomic_DNA"/>
</dbReference>
<dbReference type="SUPFAM" id="SSF55154">
    <property type="entry name" value="CYTH-like phosphatases"/>
    <property type="match status" value="1"/>
</dbReference>
<dbReference type="OrthoDB" id="272147at2759"/>
<dbReference type="InterPro" id="IPR033469">
    <property type="entry name" value="CYTH-like_dom_sf"/>
</dbReference>
<dbReference type="GO" id="GO:0031533">
    <property type="term" value="C:mRNA capping enzyme complex"/>
    <property type="evidence" value="ECO:0007669"/>
    <property type="project" value="UniProtKB-UniRule"/>
</dbReference>
<evidence type="ECO:0000259" key="9">
    <source>
        <dbReference type="Pfam" id="PF02940"/>
    </source>
</evidence>
<comment type="cofactor">
    <cofactor evidence="1 8">
        <name>Mg(2+)</name>
        <dbReference type="ChEBI" id="CHEBI:18420"/>
    </cofactor>
</comment>
<comment type="catalytic activity">
    <reaction evidence="7">
        <text>a 5'-end triphospho-ribonucleoside in mRNA + H2O = a 5'-end diphospho-ribonucleoside in mRNA + phosphate + H(+)</text>
        <dbReference type="Rhea" id="RHEA:67004"/>
        <dbReference type="Rhea" id="RHEA-COMP:17164"/>
        <dbReference type="Rhea" id="RHEA-COMP:17165"/>
        <dbReference type="ChEBI" id="CHEBI:15377"/>
        <dbReference type="ChEBI" id="CHEBI:15378"/>
        <dbReference type="ChEBI" id="CHEBI:43474"/>
        <dbReference type="ChEBI" id="CHEBI:167616"/>
        <dbReference type="ChEBI" id="CHEBI:167618"/>
        <dbReference type="EC" id="3.6.1.74"/>
    </reaction>
    <physiologicalReaction direction="left-to-right" evidence="7">
        <dbReference type="Rhea" id="RHEA:67005"/>
    </physiologicalReaction>
</comment>
<evidence type="ECO:0000256" key="5">
    <source>
        <dbReference type="ARBA" id="ARBA00022801"/>
    </source>
</evidence>
<dbReference type="Pfam" id="PF02940">
    <property type="entry name" value="mRNA_triPase"/>
    <property type="match status" value="1"/>
</dbReference>
<keyword evidence="11" id="KW-1185">Reference proteome</keyword>
<dbReference type="GO" id="GO:0006370">
    <property type="term" value="P:7-methylguanosine mRNA capping"/>
    <property type="evidence" value="ECO:0007669"/>
    <property type="project" value="UniProtKB-UniRule"/>
</dbReference>
<comment type="subunit">
    <text evidence="8">Heterodimer. The mRNA-capping enzyme is composed of two separate chains alpha and beta, respectively a mRNA guanylyltransferase and an mRNA 5'-triphosphate monophosphatase.</text>
</comment>
<evidence type="ECO:0000256" key="7">
    <source>
        <dbReference type="ARBA" id="ARBA00047740"/>
    </source>
</evidence>
<gene>
    <name evidence="10" type="primary">pct1</name>
    <name evidence="10" type="ORF">DNF11_3351</name>
</gene>
<reference evidence="10 11" key="1">
    <citation type="submission" date="2018-10" db="EMBL/GenBank/DDBJ databases">
        <title>Complete genome sequence of Malassezia restricta CBS 7877.</title>
        <authorList>
            <person name="Morand S.C."/>
            <person name="Bertignac M."/>
            <person name="Iltis A."/>
            <person name="Kolder I."/>
            <person name="Pirovano W."/>
            <person name="Jourdain R."/>
            <person name="Clavaud C."/>
        </authorList>
    </citation>
    <scope>NUCLEOTIDE SEQUENCE [LARGE SCALE GENOMIC DNA]</scope>
    <source>
        <strain evidence="10 11">CBS 7877</strain>
    </source>
</reference>
<evidence type="ECO:0000256" key="3">
    <source>
        <dbReference type="ARBA" id="ARBA00006345"/>
    </source>
</evidence>
<dbReference type="CDD" id="cd07470">
    <property type="entry name" value="CYTH-like_mRNA_RTPase"/>
    <property type="match status" value="1"/>
</dbReference>
<keyword evidence="4 8" id="KW-0507">mRNA processing</keyword>
<protein>
    <recommendedName>
        <fullName evidence="8">mRNA-capping enzyme subunit beta</fullName>
        <ecNumber evidence="8">3.6.1.74</ecNumber>
    </recommendedName>
    <alternativeName>
        <fullName evidence="8">mRNA 5'-phosphatase</fullName>
    </alternativeName>
    <alternativeName>
        <fullName evidence="8">mRNA 5'-triphosphate monophosphatase</fullName>
    </alternativeName>
</protein>
<keyword evidence="8" id="KW-0506">mRNA capping</keyword>
<accession>A0A3G2S848</accession>
<dbReference type="STRING" id="425264.A0A3G2S848"/>
<proteinExistence type="inferred from homology"/>
<comment type="function">
    <text evidence="8">First step of mRNA capping. Converts the 5'-triphosphate end of a nascent mRNA chain into a diphosphate end.</text>
</comment>
<organism evidence="10 11">
    <name type="scientific">Malassezia restricta (strain ATCC 96810 / NBRC 103918 / CBS 7877)</name>
    <name type="common">Seborrheic dermatitis infection agent</name>
    <dbReference type="NCBI Taxonomy" id="425264"/>
    <lineage>
        <taxon>Eukaryota</taxon>
        <taxon>Fungi</taxon>
        <taxon>Dikarya</taxon>
        <taxon>Basidiomycota</taxon>
        <taxon>Ustilaginomycotina</taxon>
        <taxon>Malasseziomycetes</taxon>
        <taxon>Malasseziales</taxon>
        <taxon>Malasseziaceae</taxon>
        <taxon>Malassezia</taxon>
    </lineage>
</organism>
<evidence type="ECO:0000313" key="11">
    <source>
        <dbReference type="Proteomes" id="UP000269793"/>
    </source>
</evidence>
<dbReference type="VEuPathDB" id="FungiDB:DNF11_3351"/>
<dbReference type="GO" id="GO:0140818">
    <property type="term" value="F:mRNA 5'-triphosphate monophosphatase activity"/>
    <property type="evidence" value="ECO:0007669"/>
    <property type="project" value="UniProtKB-EC"/>
</dbReference>
<dbReference type="PANTHER" id="PTHR28118:SF1">
    <property type="entry name" value="POLYNUCLEOTIDE 5'-TRIPHOSPHATASE CTL1-RELATED"/>
    <property type="match status" value="1"/>
</dbReference>
<comment type="similarity">
    <text evidence="3 8">Belongs to the fungal TPase family.</text>
</comment>